<keyword evidence="2" id="KW-1185">Reference proteome</keyword>
<dbReference type="VEuPathDB" id="FungiDB:FUN_016280"/>
<sequence length="102" mass="12002">MATKPYNANSSEPLMLTDDDQKEINASLCLLWTKFDGRLKNVVIQDQRAFINYGKHQEKIVIDLVKSNCTIVNRNILNEENRHFDLFIDTEEKKYFITPFFT</sequence>
<protein>
    <submittedName>
        <fullName evidence="1">Uncharacterized protein</fullName>
    </submittedName>
</protein>
<accession>A0A2I1HBR0</accession>
<dbReference type="VEuPathDB" id="FungiDB:RhiirA1_496192"/>
<comment type="caution">
    <text evidence="1">The sequence shown here is derived from an EMBL/GenBank/DDBJ whole genome shotgun (WGS) entry which is preliminary data.</text>
</comment>
<gene>
    <name evidence="1" type="ORF">RhiirA4_476546</name>
</gene>
<dbReference type="AlphaFoldDB" id="A0A2I1HBR0"/>
<dbReference type="Proteomes" id="UP000234323">
    <property type="component" value="Unassembled WGS sequence"/>
</dbReference>
<proteinExistence type="predicted"/>
<reference evidence="1 2" key="1">
    <citation type="submission" date="2015-10" db="EMBL/GenBank/DDBJ databases">
        <title>Genome analyses suggest a sexual origin of heterokaryosis in a supposedly ancient asexual fungus.</title>
        <authorList>
            <person name="Ropars J."/>
            <person name="Sedzielewska K."/>
            <person name="Noel J."/>
            <person name="Charron P."/>
            <person name="Farinelli L."/>
            <person name="Marton T."/>
            <person name="Kruger M."/>
            <person name="Pelin A."/>
            <person name="Brachmann A."/>
            <person name="Corradi N."/>
        </authorList>
    </citation>
    <scope>NUCLEOTIDE SEQUENCE [LARGE SCALE GENOMIC DNA]</scope>
    <source>
        <strain evidence="1 2">A4</strain>
    </source>
</reference>
<dbReference type="EMBL" id="LLXI01002142">
    <property type="protein sequence ID" value="PKY56323.1"/>
    <property type="molecule type" value="Genomic_DNA"/>
</dbReference>
<dbReference type="VEuPathDB" id="FungiDB:RhiirFUN_026754"/>
<evidence type="ECO:0000313" key="2">
    <source>
        <dbReference type="Proteomes" id="UP000234323"/>
    </source>
</evidence>
<organism evidence="1 2">
    <name type="scientific">Rhizophagus irregularis</name>
    <dbReference type="NCBI Taxonomy" id="588596"/>
    <lineage>
        <taxon>Eukaryota</taxon>
        <taxon>Fungi</taxon>
        <taxon>Fungi incertae sedis</taxon>
        <taxon>Mucoromycota</taxon>
        <taxon>Glomeromycotina</taxon>
        <taxon>Glomeromycetes</taxon>
        <taxon>Glomerales</taxon>
        <taxon>Glomeraceae</taxon>
        <taxon>Rhizophagus</taxon>
    </lineage>
</organism>
<evidence type="ECO:0000313" key="1">
    <source>
        <dbReference type="EMBL" id="PKY56323.1"/>
    </source>
</evidence>
<name>A0A2I1HBR0_9GLOM</name>